<dbReference type="Proteomes" id="UP000008466">
    <property type="component" value="Chromosome"/>
</dbReference>
<evidence type="ECO:0000256" key="3">
    <source>
        <dbReference type="ARBA" id="ARBA00022475"/>
    </source>
</evidence>
<keyword evidence="3" id="KW-1003">Cell membrane</keyword>
<dbReference type="STRING" id="158189.SpiBuddy_2416"/>
<keyword evidence="2" id="KW-0813">Transport</keyword>
<feature type="transmembrane region" description="Helical" evidence="8">
    <location>
        <begin position="252"/>
        <end position="269"/>
    </location>
</feature>
<dbReference type="KEGG" id="sbu:SpiBuddy_2416"/>
<evidence type="ECO:0000256" key="2">
    <source>
        <dbReference type="ARBA" id="ARBA00022448"/>
    </source>
</evidence>
<feature type="transmembrane region" description="Helical" evidence="8">
    <location>
        <begin position="173"/>
        <end position="193"/>
    </location>
</feature>
<dbReference type="GO" id="GO:0022857">
    <property type="term" value="F:transmembrane transporter activity"/>
    <property type="evidence" value="ECO:0007669"/>
    <property type="project" value="InterPro"/>
</dbReference>
<keyword evidence="4" id="KW-0997">Cell inner membrane</keyword>
<evidence type="ECO:0000256" key="6">
    <source>
        <dbReference type="ARBA" id="ARBA00022989"/>
    </source>
</evidence>
<name>F0RRH8_SPHGB</name>
<dbReference type="OrthoDB" id="9815820at2"/>
<keyword evidence="7 8" id="KW-0472">Membrane</keyword>
<keyword evidence="5 8" id="KW-0812">Transmembrane</keyword>
<gene>
    <name evidence="9" type="ordered locus">SpiBuddy_2416</name>
</gene>
<keyword evidence="6 8" id="KW-1133">Transmembrane helix</keyword>
<keyword evidence="10" id="KW-1185">Reference proteome</keyword>
<proteinExistence type="predicted"/>
<feature type="transmembrane region" description="Helical" evidence="8">
    <location>
        <begin position="15"/>
        <end position="32"/>
    </location>
</feature>
<dbReference type="CDD" id="cd06579">
    <property type="entry name" value="TM_PBP1_transp_AraH_like"/>
    <property type="match status" value="1"/>
</dbReference>
<evidence type="ECO:0000313" key="10">
    <source>
        <dbReference type="Proteomes" id="UP000008466"/>
    </source>
</evidence>
<evidence type="ECO:0000313" key="9">
    <source>
        <dbReference type="EMBL" id="ADY14230.1"/>
    </source>
</evidence>
<dbReference type="PANTHER" id="PTHR32196">
    <property type="entry name" value="ABC TRANSPORTER PERMEASE PROTEIN YPHD-RELATED-RELATED"/>
    <property type="match status" value="1"/>
</dbReference>
<evidence type="ECO:0000256" key="8">
    <source>
        <dbReference type="SAM" id="Phobius"/>
    </source>
</evidence>
<comment type="subcellular location">
    <subcellularLocation>
        <location evidence="1">Cell membrane</location>
        <topology evidence="1">Multi-pass membrane protein</topology>
    </subcellularLocation>
</comment>
<dbReference type="Pfam" id="PF02653">
    <property type="entry name" value="BPD_transp_2"/>
    <property type="match status" value="1"/>
</dbReference>
<dbReference type="InterPro" id="IPR001851">
    <property type="entry name" value="ABC_transp_permease"/>
</dbReference>
<feature type="transmembrane region" description="Helical" evidence="8">
    <location>
        <begin position="223"/>
        <end position="246"/>
    </location>
</feature>
<feature type="transmembrane region" description="Helical" evidence="8">
    <location>
        <begin position="133"/>
        <end position="153"/>
    </location>
</feature>
<protein>
    <submittedName>
        <fullName evidence="9">ABC-type transporter, integral membrane subunit</fullName>
    </submittedName>
</protein>
<evidence type="ECO:0000256" key="1">
    <source>
        <dbReference type="ARBA" id="ARBA00004651"/>
    </source>
</evidence>
<dbReference type="EMBL" id="CP002541">
    <property type="protein sequence ID" value="ADY14230.1"/>
    <property type="molecule type" value="Genomic_DNA"/>
</dbReference>
<accession>F0RRH8</accession>
<sequence>MSKRNIFLRMRESEFFSLLITIVAIFLFMYLLNGSKFLSFRNLTTMMYQMPTIGFMAIGMLIAELTGGINLSIVAAANFNGIVIHVVLKSLTMGDTVNASNGQVYIALLIGLLACILIGFINGLLISKLKIPALLVTLGMSTLLQGLSILITMGYTISGFPEQITWFGVGEVIGIPVSIILFIVVVFVLHFILDRTVYGKQLYMTGANPEAARFSNVNTDKVIIVEYILSAFLSFFASMVMIGQMNSVKADYYESYVLIAVLATFLGGVKPTGGFGKLFGTVMASIILQLISTGLNLKRFDPYLVTAIWGSIIILVLFGREISNKILHKLRRSAK</sequence>
<reference evidence="10" key="1">
    <citation type="submission" date="2011-02" db="EMBL/GenBank/DDBJ databases">
        <title>Complete sequence of Spirochaeta sp. Buddy.</title>
        <authorList>
            <person name="Lucas S."/>
            <person name="Copeland A."/>
            <person name="Lapidus A."/>
            <person name="Cheng J.-F."/>
            <person name="Goodwin L."/>
            <person name="Pitluck S."/>
            <person name="Zeytun A."/>
            <person name="Detter J.C."/>
            <person name="Han C."/>
            <person name="Tapia R."/>
            <person name="Land M."/>
            <person name="Hauser L."/>
            <person name="Kyrpides N."/>
            <person name="Ivanova N."/>
            <person name="Mikhailova N."/>
            <person name="Pagani I."/>
            <person name="Ritalahti K.M."/>
            <person name="Loeffler F.E."/>
            <person name="Woyke T."/>
        </authorList>
    </citation>
    <scope>NUCLEOTIDE SEQUENCE [LARGE SCALE GENOMIC DNA]</scope>
    <source>
        <strain evidence="10">ATCC BAA-1886 / DSM 22777 / Buddy</strain>
    </source>
</reference>
<feature type="transmembrane region" description="Helical" evidence="8">
    <location>
        <begin position="303"/>
        <end position="322"/>
    </location>
</feature>
<feature type="transmembrane region" description="Helical" evidence="8">
    <location>
        <begin position="278"/>
        <end position="297"/>
    </location>
</feature>
<dbReference type="eggNOG" id="COG1172">
    <property type="taxonomic scope" value="Bacteria"/>
</dbReference>
<evidence type="ECO:0000256" key="7">
    <source>
        <dbReference type="ARBA" id="ARBA00023136"/>
    </source>
</evidence>
<organism evidence="9 10">
    <name type="scientific">Sphaerochaeta globosa (strain ATCC BAA-1886 / DSM 22777 / Buddy)</name>
    <name type="common">Spirochaeta sp. (strain Buddy)</name>
    <dbReference type="NCBI Taxonomy" id="158189"/>
    <lineage>
        <taxon>Bacteria</taxon>
        <taxon>Pseudomonadati</taxon>
        <taxon>Spirochaetota</taxon>
        <taxon>Spirochaetia</taxon>
        <taxon>Spirochaetales</taxon>
        <taxon>Sphaerochaetaceae</taxon>
        <taxon>Sphaerochaeta</taxon>
    </lineage>
</organism>
<evidence type="ECO:0000256" key="4">
    <source>
        <dbReference type="ARBA" id="ARBA00022519"/>
    </source>
</evidence>
<feature type="transmembrane region" description="Helical" evidence="8">
    <location>
        <begin position="104"/>
        <end position="126"/>
    </location>
</feature>
<dbReference type="PANTHER" id="PTHR32196:SF21">
    <property type="entry name" value="ABC TRANSPORTER PERMEASE PROTEIN YPHD-RELATED"/>
    <property type="match status" value="1"/>
</dbReference>
<dbReference type="GO" id="GO:0005886">
    <property type="term" value="C:plasma membrane"/>
    <property type="evidence" value="ECO:0007669"/>
    <property type="project" value="UniProtKB-SubCell"/>
</dbReference>
<dbReference type="AlphaFoldDB" id="F0RRH8"/>
<feature type="transmembrane region" description="Helical" evidence="8">
    <location>
        <begin position="53"/>
        <end position="84"/>
    </location>
</feature>
<dbReference type="HOGENOM" id="CLU_028880_0_0_12"/>
<evidence type="ECO:0000256" key="5">
    <source>
        <dbReference type="ARBA" id="ARBA00022692"/>
    </source>
</evidence>